<feature type="domain" description="Stress-response A/B barrel" evidence="1">
    <location>
        <begin position="2"/>
        <end position="92"/>
    </location>
</feature>
<accession>A0A934K071</accession>
<organism evidence="2 3">
    <name type="scientific">Candidatus Nephthysia bennettiae</name>
    <dbReference type="NCBI Taxonomy" id="3127016"/>
    <lineage>
        <taxon>Bacteria</taxon>
        <taxon>Bacillati</taxon>
        <taxon>Candidatus Dormiibacterota</taxon>
        <taxon>Candidatus Dormibacteria</taxon>
        <taxon>Candidatus Dormibacterales</taxon>
        <taxon>Candidatus Dormibacteraceae</taxon>
        <taxon>Candidatus Nephthysia</taxon>
    </lineage>
</organism>
<dbReference type="AlphaFoldDB" id="A0A934K071"/>
<dbReference type="PROSITE" id="PS51502">
    <property type="entry name" value="S_R_A_B_BARREL"/>
    <property type="match status" value="1"/>
</dbReference>
<dbReference type="RefSeq" id="WP_338202578.1">
    <property type="nucleotide sequence ID" value="NZ_JAEKNR010000142.1"/>
</dbReference>
<dbReference type="Gene3D" id="3.30.70.100">
    <property type="match status" value="1"/>
</dbReference>
<dbReference type="SUPFAM" id="SSF54909">
    <property type="entry name" value="Dimeric alpha+beta barrel"/>
    <property type="match status" value="1"/>
</dbReference>
<evidence type="ECO:0000313" key="2">
    <source>
        <dbReference type="EMBL" id="MBJ7599141.1"/>
    </source>
</evidence>
<sequence>MIRNITLVRARSGHDRARMQDILAQLRAMRIRGMIGLWAGSDLGLREGNWDYGIVADLDDAEAYRRYDTDAEHNRIRGELAPLVEQIARSQIEV</sequence>
<dbReference type="InterPro" id="IPR011008">
    <property type="entry name" value="Dimeric_a/b-barrel"/>
</dbReference>
<gene>
    <name evidence="2" type="ORF">JF922_13820</name>
</gene>
<evidence type="ECO:0000259" key="1">
    <source>
        <dbReference type="PROSITE" id="PS51502"/>
    </source>
</evidence>
<proteinExistence type="predicted"/>
<dbReference type="SMART" id="SM00886">
    <property type="entry name" value="Dabb"/>
    <property type="match status" value="1"/>
</dbReference>
<evidence type="ECO:0000313" key="3">
    <source>
        <dbReference type="Proteomes" id="UP000612893"/>
    </source>
</evidence>
<dbReference type="EMBL" id="JAEKNR010000142">
    <property type="protein sequence ID" value="MBJ7599141.1"/>
    <property type="molecule type" value="Genomic_DNA"/>
</dbReference>
<name>A0A934K071_9BACT</name>
<dbReference type="InterPro" id="IPR013097">
    <property type="entry name" value="Dabb"/>
</dbReference>
<comment type="caution">
    <text evidence="2">The sequence shown here is derived from an EMBL/GenBank/DDBJ whole genome shotgun (WGS) entry which is preliminary data.</text>
</comment>
<reference evidence="2" key="1">
    <citation type="submission" date="2020-10" db="EMBL/GenBank/DDBJ databases">
        <title>Ca. Dormibacterota MAGs.</title>
        <authorList>
            <person name="Montgomery K."/>
        </authorList>
    </citation>
    <scope>NUCLEOTIDE SEQUENCE [LARGE SCALE GENOMIC DNA]</scope>
    <source>
        <strain evidence="2">SC8812_S17_10</strain>
    </source>
</reference>
<protein>
    <submittedName>
        <fullName evidence="2">Dabb family protein</fullName>
    </submittedName>
</protein>
<dbReference type="Proteomes" id="UP000612893">
    <property type="component" value="Unassembled WGS sequence"/>
</dbReference>
<dbReference type="Pfam" id="PF07876">
    <property type="entry name" value="Dabb"/>
    <property type="match status" value="1"/>
</dbReference>
<keyword evidence="3" id="KW-1185">Reference proteome</keyword>